<dbReference type="FunFam" id="3.30.70.380:FF:000001">
    <property type="entry name" value="Phenylalanine--tRNA ligase beta subunit"/>
    <property type="match status" value="1"/>
</dbReference>
<dbReference type="SUPFAM" id="SSF46955">
    <property type="entry name" value="Putative DNA-binding domain"/>
    <property type="match status" value="1"/>
</dbReference>
<dbReference type="Pfam" id="PF03484">
    <property type="entry name" value="B5"/>
    <property type="match status" value="1"/>
</dbReference>
<evidence type="ECO:0000256" key="4">
    <source>
        <dbReference type="ARBA" id="ARBA00022490"/>
    </source>
</evidence>
<dbReference type="CDD" id="cd02796">
    <property type="entry name" value="tRNA_bind_bactPheRS"/>
    <property type="match status" value="1"/>
</dbReference>
<dbReference type="Gene3D" id="3.50.40.10">
    <property type="entry name" value="Phenylalanyl-trna Synthetase, Chain B, domain 3"/>
    <property type="match status" value="1"/>
</dbReference>
<dbReference type="SMART" id="SM00874">
    <property type="entry name" value="B5"/>
    <property type="match status" value="1"/>
</dbReference>
<dbReference type="InterPro" id="IPR033714">
    <property type="entry name" value="tRNA_bind_bactPheRS"/>
</dbReference>
<dbReference type="InterPro" id="IPR002547">
    <property type="entry name" value="tRNA-bd_dom"/>
</dbReference>
<keyword evidence="11 16" id="KW-0694">RNA-binding</keyword>
<keyword evidence="9 15" id="KW-0067">ATP-binding</keyword>
<comment type="subcellular location">
    <subcellularLocation>
        <location evidence="1 15">Cytoplasm</location>
    </subcellularLocation>
</comment>
<feature type="binding site" evidence="15">
    <location>
        <position position="464"/>
    </location>
    <ligand>
        <name>Mg(2+)</name>
        <dbReference type="ChEBI" id="CHEBI:18420"/>
        <note>shared with alpha subunit</note>
    </ligand>
</feature>
<dbReference type="InterPro" id="IPR045864">
    <property type="entry name" value="aa-tRNA-synth_II/BPL/LPL"/>
</dbReference>
<dbReference type="SUPFAM" id="SSF56037">
    <property type="entry name" value="PheT/TilS domain"/>
    <property type="match status" value="1"/>
</dbReference>
<keyword evidence="13 15" id="KW-0030">Aminoacyl-tRNA synthetase</keyword>
<evidence type="ECO:0000256" key="6">
    <source>
        <dbReference type="ARBA" id="ARBA00022598"/>
    </source>
</evidence>
<evidence type="ECO:0000256" key="8">
    <source>
        <dbReference type="ARBA" id="ARBA00022741"/>
    </source>
</evidence>
<dbReference type="GO" id="GO:0000049">
    <property type="term" value="F:tRNA binding"/>
    <property type="evidence" value="ECO:0007669"/>
    <property type="project" value="UniProtKB-UniRule"/>
</dbReference>
<evidence type="ECO:0000256" key="1">
    <source>
        <dbReference type="ARBA" id="ARBA00004496"/>
    </source>
</evidence>
<dbReference type="SUPFAM" id="SSF55681">
    <property type="entry name" value="Class II aaRS and biotin synthetases"/>
    <property type="match status" value="1"/>
</dbReference>
<evidence type="ECO:0000256" key="3">
    <source>
        <dbReference type="ARBA" id="ARBA00011209"/>
    </source>
</evidence>
<dbReference type="InterPro" id="IPR005121">
    <property type="entry name" value="Fdx_antiC-bd"/>
</dbReference>
<dbReference type="Gene3D" id="3.30.56.10">
    <property type="match status" value="2"/>
</dbReference>
<evidence type="ECO:0000256" key="16">
    <source>
        <dbReference type="PROSITE-ProRule" id="PRU00209"/>
    </source>
</evidence>
<dbReference type="InterPro" id="IPR005146">
    <property type="entry name" value="B3/B4_tRNA-bd"/>
</dbReference>
<dbReference type="PANTHER" id="PTHR10947">
    <property type="entry name" value="PHENYLALANYL-TRNA SYNTHETASE BETA CHAIN AND LEUCINE-RICH REPEAT-CONTAINING PROTEIN 47"/>
    <property type="match status" value="1"/>
</dbReference>
<keyword evidence="10 15" id="KW-0460">Magnesium</keyword>
<sequence>MKLSESWLREWVNPRLTHEELCHTLTMAGLEVEELVPAAEYFTGIVIGEVLTVEKHPEADRLHVCEVDIGEPDTLKIVCGASNVKAGMKVPVARVNAILPDKTIINLTPIRGITSQGMLCSARELGLAEESQGLWEFPHDAPIGQDIRVYLNLDDYVIDISITPNRGDCLSVRGMAREIAALTGSPLNEVTFKKPVPSTEERLPIAIEAKSACPHYVGRVIHGVKADAPTPTWLKERLRRSGIRSISPIVDVTNYVMLELGQPMHAFDLDTIKQGIVVRQSRSGEKIALLDGSEKDLDSETLIIADHERPLAIAGVMGGMDSSVTLLTRSILLESAYFSPQVIARQRQYYNLNSDSAYRFERGVDPAIQQEAIERATQLILEIAGGNAGPLINEMSKAYLPKERMITLAPEKIARVLGITISEKEIENIFNLLSFTWKREKENWLVHVPSYRFDLSIPEDLIEEVARLYGYDNIPTHTMKTELRVISAAENTPDSHELRQALSDQGFHEIISYSFVEKRLQALLDPQETPREIANPITADMTVMRTNLWPGLVSAFLYNKSRQQHRVRLFELGTCFVTRGKEILQQPRLGGLLAGFACPEQWGEPARAADFYDLKGHIENLISLCYPHAEVTFTSETHPALHPGQTAGIYYQEQQIGIMGAFHPSVLQALDVSESVFVFELDLNLLNKPVLSRFHEISKYPEIRRDLAILVNQTIPSKDIQDTIKGVAGDWLKDVFIFDVYQGKGIPPGLKSIALALILQHSTRTLVDDEVSALMERVIMALKGQLGAELRS</sequence>
<keyword evidence="6 15" id="KW-0436">Ligase</keyword>
<evidence type="ECO:0000256" key="14">
    <source>
        <dbReference type="ARBA" id="ARBA00049255"/>
    </source>
</evidence>
<feature type="domain" description="TRNA-binding" evidence="17">
    <location>
        <begin position="39"/>
        <end position="148"/>
    </location>
</feature>
<dbReference type="GO" id="GO:0009328">
    <property type="term" value="C:phenylalanine-tRNA ligase complex"/>
    <property type="evidence" value="ECO:0007669"/>
    <property type="project" value="TreeGrafter"/>
</dbReference>
<evidence type="ECO:0000313" key="20">
    <source>
        <dbReference type="EMBL" id="RDI48840.1"/>
    </source>
</evidence>
<evidence type="ECO:0000256" key="12">
    <source>
        <dbReference type="ARBA" id="ARBA00022917"/>
    </source>
</evidence>
<dbReference type="SUPFAM" id="SSF54991">
    <property type="entry name" value="Anticodon-binding domain of PheRS"/>
    <property type="match status" value="1"/>
</dbReference>
<dbReference type="InterPro" id="IPR041616">
    <property type="entry name" value="PheRS_beta_core"/>
</dbReference>
<dbReference type="PROSITE" id="PS51483">
    <property type="entry name" value="B5"/>
    <property type="match status" value="1"/>
</dbReference>
<dbReference type="Pfam" id="PF17759">
    <property type="entry name" value="tRNA_synthFbeta"/>
    <property type="match status" value="1"/>
</dbReference>
<dbReference type="Pfam" id="PF03483">
    <property type="entry name" value="B3_4"/>
    <property type="match status" value="1"/>
</dbReference>
<proteinExistence type="inferred from homology"/>
<feature type="domain" description="B5" evidence="19">
    <location>
        <begin position="401"/>
        <end position="476"/>
    </location>
</feature>
<dbReference type="InterPro" id="IPR036690">
    <property type="entry name" value="Fdx_antiC-bd_sf"/>
</dbReference>
<dbReference type="Gene3D" id="3.30.930.10">
    <property type="entry name" value="Bira Bifunctional Protein, Domain 2"/>
    <property type="match status" value="1"/>
</dbReference>
<evidence type="ECO:0000256" key="5">
    <source>
        <dbReference type="ARBA" id="ARBA00022555"/>
    </source>
</evidence>
<evidence type="ECO:0000259" key="17">
    <source>
        <dbReference type="PROSITE" id="PS50886"/>
    </source>
</evidence>
<dbReference type="NCBIfam" id="TIGR00472">
    <property type="entry name" value="pheT_bact"/>
    <property type="match status" value="1"/>
</dbReference>
<dbReference type="GO" id="GO:0005524">
    <property type="term" value="F:ATP binding"/>
    <property type="evidence" value="ECO:0007669"/>
    <property type="project" value="UniProtKB-UniRule"/>
</dbReference>
<dbReference type="InterPro" id="IPR005147">
    <property type="entry name" value="tRNA_synthase_B5-dom"/>
</dbReference>
<accession>A0A370GZA3</accession>
<keyword evidence="5 16" id="KW-0820">tRNA-binding</keyword>
<dbReference type="RefSeq" id="WP_114833350.1">
    <property type="nucleotide sequence ID" value="NZ_LR699114.1"/>
</dbReference>
<dbReference type="InterPro" id="IPR004532">
    <property type="entry name" value="Phe-tRNA-ligase_IIc_bsu_bact"/>
</dbReference>
<dbReference type="CDD" id="cd00769">
    <property type="entry name" value="PheRS_beta_core"/>
    <property type="match status" value="1"/>
</dbReference>
<comment type="caution">
    <text evidence="20">The sequence shown here is derived from an EMBL/GenBank/DDBJ whole genome shotgun (WGS) entry which is preliminary data.</text>
</comment>
<dbReference type="FunFam" id="3.30.56.10:FF:000002">
    <property type="entry name" value="Phenylalanine--tRNA ligase beta subunit"/>
    <property type="match status" value="1"/>
</dbReference>
<dbReference type="GO" id="GO:0004826">
    <property type="term" value="F:phenylalanine-tRNA ligase activity"/>
    <property type="evidence" value="ECO:0007669"/>
    <property type="project" value="UniProtKB-UniRule"/>
</dbReference>
<dbReference type="Pfam" id="PF01588">
    <property type="entry name" value="tRNA_bind"/>
    <property type="match status" value="1"/>
</dbReference>
<protein>
    <recommendedName>
        <fullName evidence="15">Phenylalanine--tRNA ligase beta subunit</fullName>
        <ecNumber evidence="15">6.1.1.20</ecNumber>
    </recommendedName>
    <alternativeName>
        <fullName evidence="15">Phenylalanyl-tRNA synthetase beta subunit</fullName>
        <shortName evidence="15">PheRS</shortName>
    </alternativeName>
</protein>
<comment type="similarity">
    <text evidence="2 15">Belongs to the phenylalanyl-tRNA synthetase beta subunit family. Type 1 subfamily.</text>
</comment>
<comment type="catalytic activity">
    <reaction evidence="14 15">
        <text>tRNA(Phe) + L-phenylalanine + ATP = L-phenylalanyl-tRNA(Phe) + AMP + diphosphate + H(+)</text>
        <dbReference type="Rhea" id="RHEA:19413"/>
        <dbReference type="Rhea" id="RHEA-COMP:9668"/>
        <dbReference type="Rhea" id="RHEA-COMP:9699"/>
        <dbReference type="ChEBI" id="CHEBI:15378"/>
        <dbReference type="ChEBI" id="CHEBI:30616"/>
        <dbReference type="ChEBI" id="CHEBI:33019"/>
        <dbReference type="ChEBI" id="CHEBI:58095"/>
        <dbReference type="ChEBI" id="CHEBI:78442"/>
        <dbReference type="ChEBI" id="CHEBI:78531"/>
        <dbReference type="ChEBI" id="CHEBI:456215"/>
        <dbReference type="EC" id="6.1.1.20"/>
    </reaction>
</comment>
<comment type="subunit">
    <text evidence="3 15">Tetramer of two alpha and two beta subunits.</text>
</comment>
<evidence type="ECO:0000313" key="21">
    <source>
        <dbReference type="Proteomes" id="UP000254720"/>
    </source>
</evidence>
<gene>
    <name evidence="15" type="primary">pheT</name>
    <name evidence="20" type="ORF">C8D86_101122</name>
</gene>
<dbReference type="PROSITE" id="PS50886">
    <property type="entry name" value="TRBD"/>
    <property type="match status" value="1"/>
</dbReference>
<dbReference type="InterPro" id="IPR009061">
    <property type="entry name" value="DNA-bd_dom_put_sf"/>
</dbReference>
<dbReference type="FunFam" id="3.30.930.10:FF:000022">
    <property type="entry name" value="Phenylalanine--tRNA ligase beta subunit"/>
    <property type="match status" value="1"/>
</dbReference>
<dbReference type="OrthoDB" id="9805455at2"/>
<dbReference type="EMBL" id="QQAX01000001">
    <property type="protein sequence ID" value="RDI48840.1"/>
    <property type="molecule type" value="Genomic_DNA"/>
</dbReference>
<feature type="domain" description="FDX-ACB" evidence="18">
    <location>
        <begin position="698"/>
        <end position="791"/>
    </location>
</feature>
<keyword evidence="12 15" id="KW-0648">Protein biosynthesis</keyword>
<evidence type="ECO:0000256" key="13">
    <source>
        <dbReference type="ARBA" id="ARBA00023146"/>
    </source>
</evidence>
<dbReference type="FunFam" id="2.40.50.140:FF:000045">
    <property type="entry name" value="Phenylalanine--tRNA ligase beta subunit"/>
    <property type="match status" value="1"/>
</dbReference>
<evidence type="ECO:0000256" key="7">
    <source>
        <dbReference type="ARBA" id="ARBA00022723"/>
    </source>
</evidence>
<dbReference type="InterPro" id="IPR012340">
    <property type="entry name" value="NA-bd_OB-fold"/>
</dbReference>
<comment type="cofactor">
    <cofactor evidence="15">
        <name>Mg(2+)</name>
        <dbReference type="ChEBI" id="CHEBI:18420"/>
    </cofactor>
    <text evidence="15">Binds 2 magnesium ions per tetramer.</text>
</comment>
<feature type="binding site" evidence="15">
    <location>
        <position position="460"/>
    </location>
    <ligand>
        <name>Mg(2+)</name>
        <dbReference type="ChEBI" id="CHEBI:18420"/>
        <note>shared with alpha subunit</note>
    </ligand>
</feature>
<dbReference type="EC" id="6.1.1.20" evidence="15"/>
<dbReference type="GO" id="GO:0006432">
    <property type="term" value="P:phenylalanyl-tRNA aminoacylation"/>
    <property type="evidence" value="ECO:0007669"/>
    <property type="project" value="UniProtKB-UniRule"/>
</dbReference>
<dbReference type="Gene3D" id="2.40.50.140">
    <property type="entry name" value="Nucleic acid-binding proteins"/>
    <property type="match status" value="1"/>
</dbReference>
<evidence type="ECO:0000256" key="9">
    <source>
        <dbReference type="ARBA" id="ARBA00022840"/>
    </source>
</evidence>
<dbReference type="SMART" id="SM00873">
    <property type="entry name" value="B3_4"/>
    <property type="match status" value="1"/>
</dbReference>
<dbReference type="InterPro" id="IPR020825">
    <property type="entry name" value="Phe-tRNA_synthase-like_B3/B4"/>
</dbReference>
<dbReference type="AlphaFoldDB" id="A0A370GZA3"/>
<evidence type="ECO:0000256" key="11">
    <source>
        <dbReference type="ARBA" id="ARBA00022884"/>
    </source>
</evidence>
<organism evidence="20 21">
    <name type="scientific">Aquicella lusitana</name>
    <dbReference type="NCBI Taxonomy" id="254246"/>
    <lineage>
        <taxon>Bacteria</taxon>
        <taxon>Pseudomonadati</taxon>
        <taxon>Pseudomonadota</taxon>
        <taxon>Gammaproteobacteria</taxon>
        <taxon>Legionellales</taxon>
        <taxon>Coxiellaceae</taxon>
        <taxon>Aquicella</taxon>
    </lineage>
</organism>
<evidence type="ECO:0000259" key="18">
    <source>
        <dbReference type="PROSITE" id="PS51447"/>
    </source>
</evidence>
<keyword evidence="8 15" id="KW-0547">Nucleotide-binding</keyword>
<keyword evidence="4 15" id="KW-0963">Cytoplasm</keyword>
<keyword evidence="21" id="KW-1185">Reference proteome</keyword>
<dbReference type="NCBIfam" id="NF045760">
    <property type="entry name" value="YtpR"/>
    <property type="match status" value="1"/>
</dbReference>
<name>A0A370GZA3_9COXI</name>
<dbReference type="Proteomes" id="UP000254720">
    <property type="component" value="Unassembled WGS sequence"/>
</dbReference>
<feature type="binding site" evidence="15">
    <location>
        <position position="454"/>
    </location>
    <ligand>
        <name>Mg(2+)</name>
        <dbReference type="ChEBI" id="CHEBI:18420"/>
        <note>shared with alpha subunit</note>
    </ligand>
</feature>
<feature type="binding site" evidence="15">
    <location>
        <position position="463"/>
    </location>
    <ligand>
        <name>Mg(2+)</name>
        <dbReference type="ChEBI" id="CHEBI:18420"/>
        <note>shared with alpha subunit</note>
    </ligand>
</feature>
<dbReference type="Pfam" id="PF03147">
    <property type="entry name" value="FDX-ACB"/>
    <property type="match status" value="1"/>
</dbReference>
<dbReference type="Gene3D" id="3.30.70.380">
    <property type="entry name" value="Ferrodoxin-fold anticodon-binding domain"/>
    <property type="match status" value="1"/>
</dbReference>
<evidence type="ECO:0000256" key="10">
    <source>
        <dbReference type="ARBA" id="ARBA00022842"/>
    </source>
</evidence>
<dbReference type="SUPFAM" id="SSF50249">
    <property type="entry name" value="Nucleic acid-binding proteins"/>
    <property type="match status" value="1"/>
</dbReference>
<evidence type="ECO:0000259" key="19">
    <source>
        <dbReference type="PROSITE" id="PS51483"/>
    </source>
</evidence>
<dbReference type="GO" id="GO:0000287">
    <property type="term" value="F:magnesium ion binding"/>
    <property type="evidence" value="ECO:0007669"/>
    <property type="project" value="UniProtKB-UniRule"/>
</dbReference>
<keyword evidence="7 15" id="KW-0479">Metal-binding</keyword>
<reference evidence="20 21" key="1">
    <citation type="submission" date="2018-07" db="EMBL/GenBank/DDBJ databases">
        <title>Genomic Encyclopedia of Type Strains, Phase IV (KMG-IV): sequencing the most valuable type-strain genomes for metagenomic binning, comparative biology and taxonomic classification.</title>
        <authorList>
            <person name="Goeker M."/>
        </authorList>
    </citation>
    <scope>NUCLEOTIDE SEQUENCE [LARGE SCALE GENOMIC DNA]</scope>
    <source>
        <strain evidence="20 21">DSM 16500</strain>
    </source>
</reference>
<dbReference type="InterPro" id="IPR045060">
    <property type="entry name" value="Phe-tRNA-ligase_IIc_bsu"/>
</dbReference>
<dbReference type="SMART" id="SM00896">
    <property type="entry name" value="FDX-ACB"/>
    <property type="match status" value="1"/>
</dbReference>
<dbReference type="PROSITE" id="PS51447">
    <property type="entry name" value="FDX_ACB"/>
    <property type="match status" value="1"/>
</dbReference>
<evidence type="ECO:0000256" key="15">
    <source>
        <dbReference type="HAMAP-Rule" id="MF_00283"/>
    </source>
</evidence>
<dbReference type="FunFam" id="3.50.40.10:FF:000001">
    <property type="entry name" value="Phenylalanine--tRNA ligase beta subunit"/>
    <property type="match status" value="1"/>
</dbReference>
<dbReference type="HAMAP" id="MF_00283">
    <property type="entry name" value="Phe_tRNA_synth_beta1"/>
    <property type="match status" value="1"/>
</dbReference>
<evidence type="ECO:0000256" key="2">
    <source>
        <dbReference type="ARBA" id="ARBA00008653"/>
    </source>
</evidence>
<dbReference type="PANTHER" id="PTHR10947:SF0">
    <property type="entry name" value="PHENYLALANINE--TRNA LIGASE BETA SUBUNIT"/>
    <property type="match status" value="1"/>
</dbReference>